<keyword evidence="3" id="KW-1185">Reference proteome</keyword>
<proteinExistence type="predicted"/>
<dbReference type="PANTHER" id="PTHR46880">
    <property type="entry name" value="RAS-ASSOCIATING DOMAIN-CONTAINING PROTEIN"/>
    <property type="match status" value="1"/>
</dbReference>
<evidence type="ECO:0000313" key="3">
    <source>
        <dbReference type="Proteomes" id="UP001152622"/>
    </source>
</evidence>
<dbReference type="EMBL" id="JAINUF010000004">
    <property type="protein sequence ID" value="KAJ8364101.1"/>
    <property type="molecule type" value="Genomic_DNA"/>
</dbReference>
<dbReference type="AlphaFoldDB" id="A0A9Q1J2U7"/>
<evidence type="ECO:0000256" key="1">
    <source>
        <dbReference type="SAM" id="MobiDB-lite"/>
    </source>
</evidence>
<dbReference type="OrthoDB" id="8930602at2759"/>
<organism evidence="2 3">
    <name type="scientific">Synaphobranchus kaupii</name>
    <name type="common">Kaup's arrowtooth eel</name>
    <dbReference type="NCBI Taxonomy" id="118154"/>
    <lineage>
        <taxon>Eukaryota</taxon>
        <taxon>Metazoa</taxon>
        <taxon>Chordata</taxon>
        <taxon>Craniata</taxon>
        <taxon>Vertebrata</taxon>
        <taxon>Euteleostomi</taxon>
        <taxon>Actinopterygii</taxon>
        <taxon>Neopterygii</taxon>
        <taxon>Teleostei</taxon>
        <taxon>Anguilliformes</taxon>
        <taxon>Synaphobranchidae</taxon>
        <taxon>Synaphobranchus</taxon>
    </lineage>
</organism>
<name>A0A9Q1J2U7_SYNKA</name>
<evidence type="ECO:0000313" key="2">
    <source>
        <dbReference type="EMBL" id="KAJ8364101.1"/>
    </source>
</evidence>
<feature type="region of interest" description="Disordered" evidence="1">
    <location>
        <begin position="1"/>
        <end position="26"/>
    </location>
</feature>
<evidence type="ECO:0008006" key="4">
    <source>
        <dbReference type="Google" id="ProtNLM"/>
    </source>
</evidence>
<dbReference type="Proteomes" id="UP001152622">
    <property type="component" value="Chromosome 4"/>
</dbReference>
<gene>
    <name evidence="2" type="ORF">SKAU_G00129320</name>
</gene>
<reference evidence="2" key="1">
    <citation type="journal article" date="2023" name="Science">
        <title>Genome structures resolve the early diversification of teleost fishes.</title>
        <authorList>
            <person name="Parey E."/>
            <person name="Louis A."/>
            <person name="Montfort J."/>
            <person name="Bouchez O."/>
            <person name="Roques C."/>
            <person name="Iampietro C."/>
            <person name="Lluch J."/>
            <person name="Castinel A."/>
            <person name="Donnadieu C."/>
            <person name="Desvignes T."/>
            <person name="Floi Bucao C."/>
            <person name="Jouanno E."/>
            <person name="Wen M."/>
            <person name="Mejri S."/>
            <person name="Dirks R."/>
            <person name="Jansen H."/>
            <person name="Henkel C."/>
            <person name="Chen W.J."/>
            <person name="Zahm M."/>
            <person name="Cabau C."/>
            <person name="Klopp C."/>
            <person name="Thompson A.W."/>
            <person name="Robinson-Rechavi M."/>
            <person name="Braasch I."/>
            <person name="Lecointre G."/>
            <person name="Bobe J."/>
            <person name="Postlethwait J.H."/>
            <person name="Berthelot C."/>
            <person name="Roest Crollius H."/>
            <person name="Guiguen Y."/>
        </authorList>
    </citation>
    <scope>NUCLEOTIDE SEQUENCE</scope>
    <source>
        <strain evidence="2">WJC10195</strain>
    </source>
</reference>
<protein>
    <recommendedName>
        <fullName evidence="4">HAT C-terminal dimerisation domain-containing protein</fullName>
    </recommendedName>
</protein>
<dbReference type="PANTHER" id="PTHR46880:SF9">
    <property type="entry name" value="ZINC FINGER PROTEIN 862"/>
    <property type="match status" value="1"/>
</dbReference>
<sequence>MKLALPPQAAEGFTRPRSGTAGAAHPHHCSRAICPQALARLVKSQGAKDQRAAGFLKLAKSKGVMAYACLMADVLEQLTKLSSIMQRRDSSLADVLTGLECMKVMLTLYQTQPGPQFQKFEAERGEGKYRDLKKDNRNFAESRRELIQGLFRCLENRFQEGTRQELIGRSCYPEPQASLALKGKQSRAEVNCQYGAECQNLLGLIDLLLTLPSSTAECERGFNSMKLIKSDWRASLASPALNDLMAVLLLSPEVSDFDPGKAIQLWFKDSTRSRMLSGA</sequence>
<comment type="caution">
    <text evidence="2">The sequence shown here is derived from an EMBL/GenBank/DDBJ whole genome shotgun (WGS) entry which is preliminary data.</text>
</comment>
<accession>A0A9Q1J2U7</accession>